<gene>
    <name evidence="3" type="ORF">H9777_04720</name>
</gene>
<dbReference type="Pfam" id="PF02021">
    <property type="entry name" value="UPF0102"/>
    <property type="match status" value="1"/>
</dbReference>
<dbReference type="NCBIfam" id="NF009154">
    <property type="entry name" value="PRK12497.3-3"/>
    <property type="match status" value="1"/>
</dbReference>
<dbReference type="InterPro" id="IPR011335">
    <property type="entry name" value="Restrct_endonuc-II-like"/>
</dbReference>
<dbReference type="SUPFAM" id="SSF52980">
    <property type="entry name" value="Restriction endonuclease-like"/>
    <property type="match status" value="1"/>
</dbReference>
<dbReference type="InterPro" id="IPR011856">
    <property type="entry name" value="tRNA_endonuc-like_dom_sf"/>
</dbReference>
<dbReference type="Gene3D" id="3.40.1350.10">
    <property type="match status" value="1"/>
</dbReference>
<dbReference type="EMBL" id="JAHLFW010000043">
    <property type="protein sequence ID" value="MBU3837616.1"/>
    <property type="molecule type" value="Genomic_DNA"/>
</dbReference>
<comment type="similarity">
    <text evidence="1 2">Belongs to the UPF0102 family.</text>
</comment>
<evidence type="ECO:0000256" key="2">
    <source>
        <dbReference type="HAMAP-Rule" id="MF_00048"/>
    </source>
</evidence>
<sequence length="121" mass="14266">MAQHNILGRTGEDIACKFLQEKGYEIMERNWRWRKLELDIIARKDNCLIIAEIRTRSTDVYGEPEYTVSDKKMRRIINAADVYIKKNMIDMDVRFDIISITGQNGNFNIKHIEDAFISPVW</sequence>
<accession>A0A948WX28</accession>
<dbReference type="CDD" id="cd20736">
    <property type="entry name" value="PoNe_Nuclease"/>
    <property type="match status" value="1"/>
</dbReference>
<proteinExistence type="inferred from homology"/>
<dbReference type="HAMAP" id="MF_00048">
    <property type="entry name" value="UPF0102"/>
    <property type="match status" value="1"/>
</dbReference>
<comment type="caution">
    <text evidence="3">The sequence shown here is derived from an EMBL/GenBank/DDBJ whole genome shotgun (WGS) entry which is preliminary data.</text>
</comment>
<evidence type="ECO:0000313" key="4">
    <source>
        <dbReference type="Proteomes" id="UP000783796"/>
    </source>
</evidence>
<dbReference type="NCBIfam" id="NF009150">
    <property type="entry name" value="PRK12497.1-3"/>
    <property type="match status" value="1"/>
</dbReference>
<dbReference type="GO" id="GO:0003676">
    <property type="term" value="F:nucleic acid binding"/>
    <property type="evidence" value="ECO:0007669"/>
    <property type="project" value="InterPro"/>
</dbReference>
<protein>
    <recommendedName>
        <fullName evidence="2">UPF0102 protein H9777_04720</fullName>
    </recommendedName>
</protein>
<name>A0A948WX28_9BACT</name>
<dbReference type="AlphaFoldDB" id="A0A948WX28"/>
<dbReference type="PANTHER" id="PTHR34039">
    <property type="entry name" value="UPF0102 PROTEIN YRAN"/>
    <property type="match status" value="1"/>
</dbReference>
<reference evidence="3" key="1">
    <citation type="journal article" date="2021" name="PeerJ">
        <title>Extensive microbial diversity within the chicken gut microbiome revealed by metagenomics and culture.</title>
        <authorList>
            <person name="Gilroy R."/>
            <person name="Ravi A."/>
            <person name="Getino M."/>
            <person name="Pursley I."/>
            <person name="Horton D.L."/>
            <person name="Alikhan N.F."/>
            <person name="Baker D."/>
            <person name="Gharbi K."/>
            <person name="Hall N."/>
            <person name="Watson M."/>
            <person name="Adriaenssens E.M."/>
            <person name="Foster-Nyarko E."/>
            <person name="Jarju S."/>
            <person name="Secka A."/>
            <person name="Antonio M."/>
            <person name="Oren A."/>
            <person name="Chaudhuri R.R."/>
            <person name="La Ragione R."/>
            <person name="Hildebrand F."/>
            <person name="Pallen M.J."/>
        </authorList>
    </citation>
    <scope>NUCLEOTIDE SEQUENCE</scope>
    <source>
        <strain evidence="3">G4-2901</strain>
    </source>
</reference>
<evidence type="ECO:0000313" key="3">
    <source>
        <dbReference type="EMBL" id="MBU3837616.1"/>
    </source>
</evidence>
<dbReference type="PANTHER" id="PTHR34039:SF1">
    <property type="entry name" value="UPF0102 PROTEIN YRAN"/>
    <property type="match status" value="1"/>
</dbReference>
<reference evidence="3" key="2">
    <citation type="submission" date="2021-04" db="EMBL/GenBank/DDBJ databases">
        <authorList>
            <person name="Gilroy R."/>
        </authorList>
    </citation>
    <scope>NUCLEOTIDE SEQUENCE</scope>
    <source>
        <strain evidence="3">G4-2901</strain>
    </source>
</reference>
<dbReference type="Proteomes" id="UP000783796">
    <property type="component" value="Unassembled WGS sequence"/>
</dbReference>
<evidence type="ECO:0000256" key="1">
    <source>
        <dbReference type="ARBA" id="ARBA00006738"/>
    </source>
</evidence>
<dbReference type="InterPro" id="IPR003509">
    <property type="entry name" value="UPF0102_YraN-like"/>
</dbReference>
<organism evidence="3 4">
    <name type="scientific">Candidatus Phocaeicola faecigallinarum</name>
    <dbReference type="NCBI Taxonomy" id="2838732"/>
    <lineage>
        <taxon>Bacteria</taxon>
        <taxon>Pseudomonadati</taxon>
        <taxon>Bacteroidota</taxon>
        <taxon>Bacteroidia</taxon>
        <taxon>Bacteroidales</taxon>
        <taxon>Bacteroidaceae</taxon>
        <taxon>Phocaeicola</taxon>
    </lineage>
</organism>